<dbReference type="AlphaFoldDB" id="A0A667YUZ2"/>
<reference evidence="1" key="1">
    <citation type="submission" date="2019-06" db="EMBL/GenBank/DDBJ databases">
        <authorList>
            <consortium name="Wellcome Sanger Institute Data Sharing"/>
        </authorList>
    </citation>
    <scope>NUCLEOTIDE SEQUENCE [LARGE SCALE GENOMIC DNA]</scope>
</reference>
<name>A0A667YUZ2_9TELE</name>
<reference evidence="1" key="2">
    <citation type="submission" date="2025-08" db="UniProtKB">
        <authorList>
            <consortium name="Ensembl"/>
        </authorList>
    </citation>
    <scope>IDENTIFICATION</scope>
</reference>
<keyword evidence="2" id="KW-1185">Reference proteome</keyword>
<organism evidence="1 2">
    <name type="scientific">Myripristis murdjan</name>
    <name type="common">pinecone soldierfish</name>
    <dbReference type="NCBI Taxonomy" id="586833"/>
    <lineage>
        <taxon>Eukaryota</taxon>
        <taxon>Metazoa</taxon>
        <taxon>Chordata</taxon>
        <taxon>Craniata</taxon>
        <taxon>Vertebrata</taxon>
        <taxon>Euteleostomi</taxon>
        <taxon>Actinopterygii</taxon>
        <taxon>Neopterygii</taxon>
        <taxon>Teleostei</taxon>
        <taxon>Neoteleostei</taxon>
        <taxon>Acanthomorphata</taxon>
        <taxon>Holocentriformes</taxon>
        <taxon>Holocentridae</taxon>
        <taxon>Myripristis</taxon>
    </lineage>
</organism>
<accession>A0A667YUZ2</accession>
<proteinExistence type="predicted"/>
<dbReference type="GeneTree" id="ENSGT00940000176879"/>
<dbReference type="Ensembl" id="ENSMMDT00005025430.1">
    <property type="protein sequence ID" value="ENSMMDP00005024901.1"/>
    <property type="gene ID" value="ENSMMDG00005011941.1"/>
</dbReference>
<evidence type="ECO:0000313" key="2">
    <source>
        <dbReference type="Proteomes" id="UP000472263"/>
    </source>
</evidence>
<dbReference type="InterPro" id="IPR009079">
    <property type="entry name" value="4_helix_cytokine-like_core"/>
</dbReference>
<dbReference type="Proteomes" id="UP000472263">
    <property type="component" value="Chromosome 7"/>
</dbReference>
<protein>
    <submittedName>
        <fullName evidence="1">Uncharacterized protein</fullName>
    </submittedName>
</protein>
<dbReference type="InParanoid" id="A0A667YUZ2"/>
<evidence type="ECO:0000313" key="1">
    <source>
        <dbReference type="Ensembl" id="ENSMMDP00005024901.1"/>
    </source>
</evidence>
<sequence length="139" mass="15773">MAKMNAIFLNGPQAGNGSKDVTRFSSPLEWMEAKDQCDPDSLKQDSVVSYMQKILLHADHTISLELWHLKQTDISSQTKETKAIKEWQKPLLCRYTLDRLFSFSIFTARVFGRGDPAHHADSSAGQCLQIGHLSRSIHW</sequence>
<dbReference type="Gene3D" id="1.20.1250.10">
    <property type="match status" value="1"/>
</dbReference>
<reference evidence="1" key="3">
    <citation type="submission" date="2025-09" db="UniProtKB">
        <authorList>
            <consortium name="Ensembl"/>
        </authorList>
    </citation>
    <scope>IDENTIFICATION</scope>
</reference>